<organism evidence="3 4">
    <name type="scientific">Streptomyces cacaoi</name>
    <dbReference type="NCBI Taxonomy" id="1898"/>
    <lineage>
        <taxon>Bacteria</taxon>
        <taxon>Bacillati</taxon>
        <taxon>Actinomycetota</taxon>
        <taxon>Actinomycetes</taxon>
        <taxon>Kitasatosporales</taxon>
        <taxon>Streptomycetaceae</taxon>
        <taxon>Streptomyces</taxon>
    </lineage>
</organism>
<dbReference type="AlphaFoldDB" id="A0A4Y3RAE1"/>
<dbReference type="InterPro" id="IPR050267">
    <property type="entry name" value="Anti-sigma-factor_SerPK"/>
</dbReference>
<gene>
    <name evidence="3" type="ORF">SCA03_69300</name>
</gene>
<protein>
    <recommendedName>
        <fullName evidence="2">Histidine kinase/HSP90-like ATPase domain-containing protein</fullName>
    </recommendedName>
</protein>
<dbReference type="SUPFAM" id="SSF55874">
    <property type="entry name" value="ATPase domain of HSP90 chaperone/DNA topoisomerase II/histidine kinase"/>
    <property type="match status" value="1"/>
</dbReference>
<evidence type="ECO:0000256" key="1">
    <source>
        <dbReference type="ARBA" id="ARBA00022527"/>
    </source>
</evidence>
<comment type="caution">
    <text evidence="3">The sequence shown here is derived from an EMBL/GenBank/DDBJ whole genome shotgun (WGS) entry which is preliminary data.</text>
</comment>
<dbReference type="InterPro" id="IPR003594">
    <property type="entry name" value="HATPase_dom"/>
</dbReference>
<dbReference type="PANTHER" id="PTHR35526:SF3">
    <property type="entry name" value="ANTI-SIGMA-F FACTOR RSBW"/>
    <property type="match status" value="1"/>
</dbReference>
<dbReference type="RefSeq" id="WP_086814192.1">
    <property type="nucleotide sequence ID" value="NZ_BJMM01000147.1"/>
</dbReference>
<keyword evidence="4" id="KW-1185">Reference proteome</keyword>
<dbReference type="InterPro" id="IPR036890">
    <property type="entry name" value="HATPase_C_sf"/>
</dbReference>
<dbReference type="CDD" id="cd16936">
    <property type="entry name" value="HATPase_RsbW-like"/>
    <property type="match status" value="1"/>
</dbReference>
<evidence type="ECO:0000313" key="4">
    <source>
        <dbReference type="Proteomes" id="UP000319210"/>
    </source>
</evidence>
<dbReference type="EMBL" id="BJMM01000147">
    <property type="protein sequence ID" value="GEB54379.1"/>
    <property type="molecule type" value="Genomic_DNA"/>
</dbReference>
<dbReference type="Gene3D" id="3.30.565.10">
    <property type="entry name" value="Histidine kinase-like ATPase, C-terminal domain"/>
    <property type="match status" value="1"/>
</dbReference>
<sequence length="156" mass="17288">MKVAVQPLVADNERSWSLTAALHDVEVWRRRVDEAARALGADRDAREVAEYGITELLSNVHKHVGEATDCRLVVEREGDALCVRLSDTSHEVPQVLSADPLSENGRGLWLLRAMADDLGYTLIPEGKWVWVHTALRTAALSGCGQESSSTTRSRKW</sequence>
<dbReference type="Pfam" id="PF13581">
    <property type="entry name" value="HATPase_c_2"/>
    <property type="match status" value="1"/>
</dbReference>
<evidence type="ECO:0000259" key="2">
    <source>
        <dbReference type="Pfam" id="PF13581"/>
    </source>
</evidence>
<feature type="domain" description="Histidine kinase/HSP90-like ATPase" evidence="2">
    <location>
        <begin position="19"/>
        <end position="131"/>
    </location>
</feature>
<proteinExistence type="predicted"/>
<keyword evidence="1" id="KW-0723">Serine/threonine-protein kinase</keyword>
<reference evidence="3 4" key="1">
    <citation type="submission" date="2019-06" db="EMBL/GenBank/DDBJ databases">
        <title>Whole genome shotgun sequence of Streptomyces cacaoi subsp. cacaoi NBRC 12748.</title>
        <authorList>
            <person name="Hosoyama A."/>
            <person name="Uohara A."/>
            <person name="Ohji S."/>
            <person name="Ichikawa N."/>
        </authorList>
    </citation>
    <scope>NUCLEOTIDE SEQUENCE [LARGE SCALE GENOMIC DNA]</scope>
    <source>
        <strain evidence="3 4">NBRC 12748</strain>
    </source>
</reference>
<dbReference type="OrthoDB" id="4301723at2"/>
<dbReference type="GO" id="GO:0004674">
    <property type="term" value="F:protein serine/threonine kinase activity"/>
    <property type="evidence" value="ECO:0007669"/>
    <property type="project" value="UniProtKB-KW"/>
</dbReference>
<accession>A0A4Y3RAE1</accession>
<dbReference type="PANTHER" id="PTHR35526">
    <property type="entry name" value="ANTI-SIGMA-F FACTOR RSBW-RELATED"/>
    <property type="match status" value="1"/>
</dbReference>
<keyword evidence="1" id="KW-0808">Transferase</keyword>
<evidence type="ECO:0000313" key="3">
    <source>
        <dbReference type="EMBL" id="GEB54379.1"/>
    </source>
</evidence>
<dbReference type="Proteomes" id="UP000319210">
    <property type="component" value="Unassembled WGS sequence"/>
</dbReference>
<name>A0A4Y3RAE1_STRCI</name>
<keyword evidence="1" id="KW-0418">Kinase</keyword>